<dbReference type="OrthoDB" id="2527198at2759"/>
<dbReference type="Proteomes" id="UP000237144">
    <property type="component" value="Unassembled WGS sequence"/>
</dbReference>
<comment type="caution">
    <text evidence="2">The sequence shown here is derived from an EMBL/GenBank/DDBJ whole genome shotgun (WGS) entry which is preliminary data.</text>
</comment>
<dbReference type="EMBL" id="PJQD01000023">
    <property type="protein sequence ID" value="POY74498.1"/>
    <property type="molecule type" value="Genomic_DNA"/>
</dbReference>
<evidence type="ECO:0000256" key="1">
    <source>
        <dbReference type="SAM" id="Phobius"/>
    </source>
</evidence>
<dbReference type="AlphaFoldDB" id="A0A2S5BCL1"/>
<feature type="transmembrane region" description="Helical" evidence="1">
    <location>
        <begin position="61"/>
        <end position="82"/>
    </location>
</feature>
<evidence type="ECO:0000313" key="2">
    <source>
        <dbReference type="EMBL" id="POY74498.1"/>
    </source>
</evidence>
<accession>A0A2S5BCL1</accession>
<organism evidence="2 3">
    <name type="scientific">Rhodotorula taiwanensis</name>
    <dbReference type="NCBI Taxonomy" id="741276"/>
    <lineage>
        <taxon>Eukaryota</taxon>
        <taxon>Fungi</taxon>
        <taxon>Dikarya</taxon>
        <taxon>Basidiomycota</taxon>
        <taxon>Pucciniomycotina</taxon>
        <taxon>Microbotryomycetes</taxon>
        <taxon>Sporidiobolales</taxon>
        <taxon>Sporidiobolaceae</taxon>
        <taxon>Rhodotorula</taxon>
    </lineage>
</organism>
<feature type="transmembrane region" description="Helical" evidence="1">
    <location>
        <begin position="214"/>
        <end position="235"/>
    </location>
</feature>
<keyword evidence="1" id="KW-0472">Membrane</keyword>
<sequence length="236" mass="24852">MSVGDPSLFKFLAGASCGMAGVMTGALLALPLVVMPALFASPTGTPRSRLHVWSRLEMETARLIGSAMPVLTAMLALCALLVRSAPPSQGRFLFVLATILILAIRPYTFGLLAPRVDALKAEERRLLVQDVTRETALGAATGASGWRGATPTEEVADEETEVWQNDVGKKLSHESGLTRGSAAATIAPGLASEPDLPCETPVNTDRAILELTRLHSGVILLCGATFACILAELLYA</sequence>
<feature type="transmembrane region" description="Helical" evidence="1">
    <location>
        <begin position="94"/>
        <end position="114"/>
    </location>
</feature>
<reference evidence="2 3" key="1">
    <citation type="journal article" date="2018" name="Front. Microbiol.">
        <title>Prospects for Fungal Bioremediation of Acidic Radioactive Waste Sites: Characterization and Genome Sequence of Rhodotorula taiwanensis MD1149.</title>
        <authorList>
            <person name="Tkavc R."/>
            <person name="Matrosova V.Y."/>
            <person name="Grichenko O.E."/>
            <person name="Gostincar C."/>
            <person name="Volpe R.P."/>
            <person name="Klimenkova P."/>
            <person name="Gaidamakova E.K."/>
            <person name="Zhou C.E."/>
            <person name="Stewart B.J."/>
            <person name="Lyman M.G."/>
            <person name="Malfatti S.A."/>
            <person name="Rubinfeld B."/>
            <person name="Courtot M."/>
            <person name="Singh J."/>
            <person name="Dalgard C.L."/>
            <person name="Hamilton T."/>
            <person name="Frey K.G."/>
            <person name="Gunde-Cimerman N."/>
            <person name="Dugan L."/>
            <person name="Daly M.J."/>
        </authorList>
    </citation>
    <scope>NUCLEOTIDE SEQUENCE [LARGE SCALE GENOMIC DNA]</scope>
    <source>
        <strain evidence="2 3">MD1149</strain>
    </source>
</reference>
<keyword evidence="1" id="KW-1133">Transmembrane helix</keyword>
<name>A0A2S5BCL1_9BASI</name>
<gene>
    <name evidence="2" type="ORF">BMF94_2258</name>
</gene>
<protein>
    <submittedName>
        <fullName evidence="2">Uncharacterized protein</fullName>
    </submittedName>
</protein>
<keyword evidence="1" id="KW-0812">Transmembrane</keyword>
<evidence type="ECO:0000313" key="3">
    <source>
        <dbReference type="Proteomes" id="UP000237144"/>
    </source>
</evidence>
<proteinExistence type="predicted"/>
<keyword evidence="3" id="KW-1185">Reference proteome</keyword>
<feature type="transmembrane region" description="Helical" evidence="1">
    <location>
        <begin position="12"/>
        <end position="40"/>
    </location>
</feature>